<sequence>MDGLRIVRARVRGSAQTRELAARFARRAEVALSGLDPGAAILCLREAGGVLTDDALAAPLSRAQADWGPIVRQARARLAAARHPWREAVMPDALAVCFADTAEWLACAALDLLAQRIERCWWWCSLPLHGASGVIAAWQQHPQAVPGALALLAQRGRAVHFAQAVGTQALVLRQALIRHFAVGELATPAESPASVALEHALSDCAASAPEGVPEAARHWLWLALGLARAPAAVSAAPRPPARWLAALPTRELSDRAAMQNGEADAPPPLRDQPSVGAARGGQQGVASEPPVAPIRVHHAIGRTVASILQAANDPLAPPPTEGTPPEQQPESTTRGARQPPMRWGLPAPSPATNPPNMSSPDGDGVDAAIFATPDVLAVPAPQANMPAAPAVDAGGAGIATEYGGAFHLLNLAVALGLYPDFTRPADRGLALHPWDFIALLARELIGTDFDADPLSTWLANAAGRPQDCAAGCWADAPNADWRLPAHWLAPWAAQTRAWRRVEADGRCGLWHPAGFCVADLPADEVVDGAQWPGWVAPRRVRASARVVPGAIRSWGDWAARFAPFVRARLALATGWPQASAADRLLHRPATVRRSAERVVVQMSLAALPIEVRLAGLDRDLGWLPAAGCDLRYRFDAGVGP</sequence>
<dbReference type="Proteomes" id="UP000663570">
    <property type="component" value="Chromosome"/>
</dbReference>
<keyword evidence="3" id="KW-1185">Reference proteome</keyword>
<organism evidence="2 3">
    <name type="scientific">Niveibacterium microcysteis</name>
    <dbReference type="NCBI Taxonomy" id="2811415"/>
    <lineage>
        <taxon>Bacteria</taxon>
        <taxon>Pseudomonadati</taxon>
        <taxon>Pseudomonadota</taxon>
        <taxon>Betaproteobacteria</taxon>
        <taxon>Rhodocyclales</taxon>
        <taxon>Rhodocyclaceae</taxon>
        <taxon>Niveibacterium</taxon>
    </lineage>
</organism>
<gene>
    <name evidence="2" type="ORF">JY500_01960</name>
</gene>
<feature type="compositionally biased region" description="Low complexity" evidence="1">
    <location>
        <begin position="323"/>
        <end position="333"/>
    </location>
</feature>
<evidence type="ECO:0000256" key="1">
    <source>
        <dbReference type="SAM" id="MobiDB-lite"/>
    </source>
</evidence>
<protein>
    <submittedName>
        <fullName evidence="2">Uncharacterized protein</fullName>
    </submittedName>
</protein>
<proteinExistence type="predicted"/>
<accession>A0ABX7M6S4</accession>
<feature type="region of interest" description="Disordered" evidence="1">
    <location>
        <begin position="260"/>
        <end position="289"/>
    </location>
</feature>
<evidence type="ECO:0000313" key="3">
    <source>
        <dbReference type="Proteomes" id="UP000663570"/>
    </source>
</evidence>
<reference evidence="2 3" key="1">
    <citation type="submission" date="2021-02" db="EMBL/GenBank/DDBJ databases">
        <title>Niveibacterium changnyeongensis HC41.</title>
        <authorList>
            <person name="Kang M."/>
        </authorList>
    </citation>
    <scope>NUCLEOTIDE SEQUENCE [LARGE SCALE GENOMIC DNA]</scope>
    <source>
        <strain evidence="2 3">HC41</strain>
    </source>
</reference>
<dbReference type="EMBL" id="CP071060">
    <property type="protein sequence ID" value="QSI77445.1"/>
    <property type="molecule type" value="Genomic_DNA"/>
</dbReference>
<name>A0ABX7M6S4_9RHOO</name>
<dbReference type="RefSeq" id="WP_206254888.1">
    <property type="nucleotide sequence ID" value="NZ_CP071060.1"/>
</dbReference>
<evidence type="ECO:0000313" key="2">
    <source>
        <dbReference type="EMBL" id="QSI77445.1"/>
    </source>
</evidence>
<feature type="region of interest" description="Disordered" evidence="1">
    <location>
        <begin position="312"/>
        <end position="363"/>
    </location>
</feature>